<dbReference type="InterPro" id="IPR011893">
    <property type="entry name" value="Selenoprotein_Rdx-typ"/>
</dbReference>
<dbReference type="InterPro" id="IPR036249">
    <property type="entry name" value="Thioredoxin-like_sf"/>
</dbReference>
<name>A0A6S7GRN1_PARCT</name>
<dbReference type="NCBIfam" id="TIGR02174">
    <property type="entry name" value="CXXU_selWTH"/>
    <property type="match status" value="1"/>
</dbReference>
<sequence>MAGRQRRVSIRSVNVTVEMAKDKAYKQLYSELVSWIRKATAKAEVTGALSHEEGAFEIHCEGRVIFSKLARHGFPVLNEVAQVVRCISESKPWEEITKINRAKCRCGHEDCMCGISIMVTKATCPCECDGECPGA</sequence>
<evidence type="ECO:0000313" key="3">
    <source>
        <dbReference type="Proteomes" id="UP001152795"/>
    </source>
</evidence>
<gene>
    <name evidence="2" type="ORF">PACLA_8A047541</name>
</gene>
<keyword evidence="3" id="KW-1185">Reference proteome</keyword>
<keyword evidence="1" id="KW-0676">Redox-active center</keyword>
<proteinExistence type="predicted"/>
<evidence type="ECO:0000256" key="1">
    <source>
        <dbReference type="ARBA" id="ARBA00023284"/>
    </source>
</evidence>
<evidence type="ECO:0000313" key="2">
    <source>
        <dbReference type="EMBL" id="CAB3992356.1"/>
    </source>
</evidence>
<organism evidence="2 3">
    <name type="scientific">Paramuricea clavata</name>
    <name type="common">Red gorgonian</name>
    <name type="synonym">Violescent sea-whip</name>
    <dbReference type="NCBI Taxonomy" id="317549"/>
    <lineage>
        <taxon>Eukaryota</taxon>
        <taxon>Metazoa</taxon>
        <taxon>Cnidaria</taxon>
        <taxon>Anthozoa</taxon>
        <taxon>Octocorallia</taxon>
        <taxon>Malacalcyonacea</taxon>
        <taxon>Plexauridae</taxon>
        <taxon>Paramuricea</taxon>
    </lineage>
</organism>
<dbReference type="Pfam" id="PF10262">
    <property type="entry name" value="Rdx"/>
    <property type="match status" value="1"/>
</dbReference>
<dbReference type="OrthoDB" id="5962009at2759"/>
<dbReference type="EMBL" id="CACRXK020002032">
    <property type="protein sequence ID" value="CAB3992356.1"/>
    <property type="molecule type" value="Genomic_DNA"/>
</dbReference>
<accession>A0A6S7GRN1</accession>
<protein>
    <submittedName>
        <fullName evidence="2">Uncharacterized protein</fullName>
    </submittedName>
</protein>
<comment type="caution">
    <text evidence="2">The sequence shown here is derived from an EMBL/GenBank/DDBJ whole genome shotgun (WGS) entry which is preliminary data.</text>
</comment>
<dbReference type="Gene3D" id="3.40.30.10">
    <property type="entry name" value="Glutaredoxin"/>
    <property type="match status" value="1"/>
</dbReference>
<dbReference type="Proteomes" id="UP001152795">
    <property type="component" value="Unassembled WGS sequence"/>
</dbReference>
<reference evidence="2" key="1">
    <citation type="submission" date="2020-04" db="EMBL/GenBank/DDBJ databases">
        <authorList>
            <person name="Alioto T."/>
            <person name="Alioto T."/>
            <person name="Gomez Garrido J."/>
        </authorList>
    </citation>
    <scope>NUCLEOTIDE SEQUENCE</scope>
    <source>
        <strain evidence="2">A484AB</strain>
    </source>
</reference>
<dbReference type="SUPFAM" id="SSF52833">
    <property type="entry name" value="Thioredoxin-like"/>
    <property type="match status" value="1"/>
</dbReference>
<dbReference type="AlphaFoldDB" id="A0A6S7GRN1"/>